<dbReference type="PANTHER" id="PTHR38248:SF2">
    <property type="entry name" value="FUNK1 11"/>
    <property type="match status" value="1"/>
</dbReference>
<dbReference type="EMBL" id="KL197722">
    <property type="protein sequence ID" value="KDQ56361.1"/>
    <property type="molecule type" value="Genomic_DNA"/>
</dbReference>
<dbReference type="OrthoDB" id="5584477at2759"/>
<dbReference type="InterPro" id="IPR040976">
    <property type="entry name" value="Pkinase_fungal"/>
</dbReference>
<keyword evidence="3" id="KW-1185">Reference proteome</keyword>
<evidence type="ECO:0000313" key="3">
    <source>
        <dbReference type="Proteomes" id="UP000027265"/>
    </source>
</evidence>
<gene>
    <name evidence="2" type="ORF">JAAARDRAFT_158429</name>
</gene>
<proteinExistence type="predicted"/>
<evidence type="ECO:0000313" key="2">
    <source>
        <dbReference type="EMBL" id="KDQ56361.1"/>
    </source>
</evidence>
<dbReference type="PANTHER" id="PTHR38248">
    <property type="entry name" value="FUNK1 6"/>
    <property type="match status" value="1"/>
</dbReference>
<feature type="domain" description="Fungal-type protein kinase" evidence="1">
    <location>
        <begin position="8"/>
        <end position="146"/>
    </location>
</feature>
<accession>A0A067Q195</accession>
<evidence type="ECO:0000259" key="1">
    <source>
        <dbReference type="Pfam" id="PF17667"/>
    </source>
</evidence>
<dbReference type="Pfam" id="PF17667">
    <property type="entry name" value="Pkinase_fungal"/>
    <property type="match status" value="1"/>
</dbReference>
<sequence>MLRNTEGIILVTEGTNIVDSLGPAQLYTAVFHALLGHWNLFQGGLLHRNVSIGNVMIMPKEQSSTIMDFDETKPLTLCQGMFIDFDQTILWTCWKRKAALRRSGTLPFVSIRLLTQWVFKNHSTPLHNIHTAIDDLESFIWVLIWAVAECIKINKLEFSDDESRYIDDLCQEDVRSLVSRKKGIRYDYSTGPKRHPSKGFAPFGSLLHELLGAARSASEALDDLLIALSASSNSDSQQTVDTSEADQDYNPCVSPDGRCNHSLPQEFTALMEKTYQQFVATFAKNQEPLKHTKWE</sequence>
<name>A0A067Q195_9AGAM</name>
<dbReference type="InParanoid" id="A0A067Q195"/>
<organism evidence="2 3">
    <name type="scientific">Jaapia argillacea MUCL 33604</name>
    <dbReference type="NCBI Taxonomy" id="933084"/>
    <lineage>
        <taxon>Eukaryota</taxon>
        <taxon>Fungi</taxon>
        <taxon>Dikarya</taxon>
        <taxon>Basidiomycota</taxon>
        <taxon>Agaricomycotina</taxon>
        <taxon>Agaricomycetes</taxon>
        <taxon>Agaricomycetidae</taxon>
        <taxon>Jaapiales</taxon>
        <taxon>Jaapiaceae</taxon>
        <taxon>Jaapia</taxon>
    </lineage>
</organism>
<dbReference type="HOGENOM" id="CLU_088021_0_0_1"/>
<dbReference type="Proteomes" id="UP000027265">
    <property type="component" value="Unassembled WGS sequence"/>
</dbReference>
<reference evidence="3" key="1">
    <citation type="journal article" date="2014" name="Proc. Natl. Acad. Sci. U.S.A.">
        <title>Extensive sampling of basidiomycete genomes demonstrates inadequacy of the white-rot/brown-rot paradigm for wood decay fungi.</title>
        <authorList>
            <person name="Riley R."/>
            <person name="Salamov A.A."/>
            <person name="Brown D.W."/>
            <person name="Nagy L.G."/>
            <person name="Floudas D."/>
            <person name="Held B.W."/>
            <person name="Levasseur A."/>
            <person name="Lombard V."/>
            <person name="Morin E."/>
            <person name="Otillar R."/>
            <person name="Lindquist E.A."/>
            <person name="Sun H."/>
            <person name="LaButti K.M."/>
            <person name="Schmutz J."/>
            <person name="Jabbour D."/>
            <person name="Luo H."/>
            <person name="Baker S.E."/>
            <person name="Pisabarro A.G."/>
            <person name="Walton J.D."/>
            <person name="Blanchette R.A."/>
            <person name="Henrissat B."/>
            <person name="Martin F."/>
            <person name="Cullen D."/>
            <person name="Hibbett D.S."/>
            <person name="Grigoriev I.V."/>
        </authorList>
    </citation>
    <scope>NUCLEOTIDE SEQUENCE [LARGE SCALE GENOMIC DNA]</scope>
    <source>
        <strain evidence="3">MUCL 33604</strain>
    </source>
</reference>
<protein>
    <recommendedName>
        <fullName evidence="1">Fungal-type protein kinase domain-containing protein</fullName>
    </recommendedName>
</protein>
<dbReference type="AlphaFoldDB" id="A0A067Q195"/>